<protein>
    <submittedName>
        <fullName evidence="5">Extracellular solute-binding protein</fullName>
    </submittedName>
</protein>
<reference evidence="5 6" key="1">
    <citation type="submission" date="2019-11" db="EMBL/GenBank/DDBJ databases">
        <title>Draft genome of Amycolatopsis RM579.</title>
        <authorList>
            <person name="Duangmal K."/>
            <person name="Mingma R."/>
        </authorList>
    </citation>
    <scope>NUCLEOTIDE SEQUENCE [LARGE SCALE GENOMIC DNA]</scope>
    <source>
        <strain evidence="5 6">RM579</strain>
    </source>
</reference>
<dbReference type="GO" id="GO:0015888">
    <property type="term" value="P:thiamine transport"/>
    <property type="evidence" value="ECO:0007669"/>
    <property type="project" value="TreeGrafter"/>
</dbReference>
<dbReference type="EMBL" id="WMBA01000004">
    <property type="protein sequence ID" value="MTD53220.1"/>
    <property type="molecule type" value="Genomic_DNA"/>
</dbReference>
<sequence length="398" mass="42642">MKLGPEHVVEPSEACTGQPLRLASLQTIAASMVRSKNMALSHRRGVAATMTALVAAVTLALTGCASSSGSGSTGPLVIANWGGAPSKAYQSAYLGPFTAETGIAGQQVDAPGVFVARVEAQAKASRVQWDILESITGADTAHLANEGLLDPVPPDVKDRLIKAVGQENVTDYGFHSGGTAMLIVCNTQRVPVCPQNMQEFWDVHKFPQKRAIIGINPVYPISQAEIALGVPRDKVASTPIDVNATFAKLKELRPFVSVFYTSSDQGTQALQNGEADMAIFYATRIYDELLPQGNYKAVWTDGVLADGTSVVLKDAPNKAAAWQLMEWIANHPEQQAKFALAASKSAVDPKALDFVPPEKRAQFSNAPEHKGQLATPNVADFTAKFDEINRRWQEFIAG</sequence>
<evidence type="ECO:0000313" key="6">
    <source>
        <dbReference type="Proteomes" id="UP000440096"/>
    </source>
</evidence>
<comment type="subcellular location">
    <subcellularLocation>
        <location evidence="1">Periplasm</location>
    </subcellularLocation>
</comment>
<evidence type="ECO:0000256" key="4">
    <source>
        <dbReference type="ARBA" id="ARBA00022764"/>
    </source>
</evidence>
<dbReference type="PANTHER" id="PTHR30006:SF3">
    <property type="entry name" value="THIAMINE-BINDING PERIPLASMIC PROTEIN"/>
    <property type="match status" value="1"/>
</dbReference>
<evidence type="ECO:0000313" key="5">
    <source>
        <dbReference type="EMBL" id="MTD53220.1"/>
    </source>
</evidence>
<keyword evidence="2" id="KW-0813">Transport</keyword>
<dbReference type="Pfam" id="PF13416">
    <property type="entry name" value="SBP_bac_8"/>
    <property type="match status" value="1"/>
</dbReference>
<accession>A0A6N7Z0T6</accession>
<organism evidence="5 6">
    <name type="scientific">Amycolatopsis pithecellobii</name>
    <dbReference type="NCBI Taxonomy" id="664692"/>
    <lineage>
        <taxon>Bacteria</taxon>
        <taxon>Bacillati</taxon>
        <taxon>Actinomycetota</taxon>
        <taxon>Actinomycetes</taxon>
        <taxon>Pseudonocardiales</taxon>
        <taxon>Pseudonocardiaceae</taxon>
        <taxon>Amycolatopsis</taxon>
    </lineage>
</organism>
<dbReference type="PANTHER" id="PTHR30006">
    <property type="entry name" value="THIAMINE-BINDING PERIPLASMIC PROTEIN-RELATED"/>
    <property type="match status" value="1"/>
</dbReference>
<evidence type="ECO:0000256" key="2">
    <source>
        <dbReference type="ARBA" id="ARBA00022448"/>
    </source>
</evidence>
<dbReference type="GO" id="GO:0030975">
    <property type="term" value="F:thiamine binding"/>
    <property type="evidence" value="ECO:0007669"/>
    <property type="project" value="TreeGrafter"/>
</dbReference>
<gene>
    <name evidence="5" type="ORF">GKO32_04390</name>
</gene>
<dbReference type="SUPFAM" id="SSF53850">
    <property type="entry name" value="Periplasmic binding protein-like II"/>
    <property type="match status" value="1"/>
</dbReference>
<dbReference type="InterPro" id="IPR006059">
    <property type="entry name" value="SBP"/>
</dbReference>
<evidence type="ECO:0000256" key="1">
    <source>
        <dbReference type="ARBA" id="ARBA00004418"/>
    </source>
</evidence>
<keyword evidence="6" id="KW-1185">Reference proteome</keyword>
<comment type="caution">
    <text evidence="5">The sequence shown here is derived from an EMBL/GenBank/DDBJ whole genome shotgun (WGS) entry which is preliminary data.</text>
</comment>
<proteinExistence type="predicted"/>
<dbReference type="GO" id="GO:0030288">
    <property type="term" value="C:outer membrane-bounded periplasmic space"/>
    <property type="evidence" value="ECO:0007669"/>
    <property type="project" value="TreeGrafter"/>
</dbReference>
<dbReference type="GO" id="GO:0030976">
    <property type="term" value="F:thiamine pyrophosphate binding"/>
    <property type="evidence" value="ECO:0007669"/>
    <property type="project" value="TreeGrafter"/>
</dbReference>
<evidence type="ECO:0000256" key="3">
    <source>
        <dbReference type="ARBA" id="ARBA00022729"/>
    </source>
</evidence>
<dbReference type="OrthoDB" id="9815444at2"/>
<dbReference type="AlphaFoldDB" id="A0A6N7Z0T6"/>
<keyword evidence="4" id="KW-0574">Periplasm</keyword>
<keyword evidence="3" id="KW-0732">Signal</keyword>
<dbReference type="Gene3D" id="3.40.190.10">
    <property type="entry name" value="Periplasmic binding protein-like II"/>
    <property type="match status" value="2"/>
</dbReference>
<dbReference type="Proteomes" id="UP000440096">
    <property type="component" value="Unassembled WGS sequence"/>
</dbReference>
<name>A0A6N7Z0T6_9PSEU</name>